<feature type="transmembrane region" description="Helical" evidence="1">
    <location>
        <begin position="12"/>
        <end position="34"/>
    </location>
</feature>
<keyword evidence="1" id="KW-1133">Transmembrane helix</keyword>
<feature type="transmembrane region" description="Helical" evidence="1">
    <location>
        <begin position="156"/>
        <end position="177"/>
    </location>
</feature>
<feature type="transmembrane region" description="Helical" evidence="1">
    <location>
        <begin position="54"/>
        <end position="78"/>
    </location>
</feature>
<keyword evidence="1" id="KW-0472">Membrane</keyword>
<keyword evidence="3" id="KW-1185">Reference proteome</keyword>
<dbReference type="Proteomes" id="UP001267344">
    <property type="component" value="Unassembled WGS sequence"/>
</dbReference>
<gene>
    <name evidence="2" type="ORF">QJV39_11930</name>
</gene>
<accession>A0ABU2IH95</accession>
<sequence length="186" mass="21775">MTSEFFNTLLQIIALFATFFLIVLIILASIRYFLNRDVLPLERVRRYHLWYQRFQLDGEVTAFLVVIIATLLICITAMQITAIPFPFILLMFWSTWLFHLLSLWKKTRVAQKLKKEMTQLLGLLLITGLYFAGYCALKTMHFILTQIVDSPWQIQLGVRSYLVVCSLFVAGAAVFIWQRIYVKLLK</sequence>
<evidence type="ECO:0000313" key="2">
    <source>
        <dbReference type="EMBL" id="MDT0097413.1"/>
    </source>
</evidence>
<comment type="caution">
    <text evidence="2">The sequence shown here is derived from an EMBL/GenBank/DDBJ whole genome shotgun (WGS) entry which is preliminary data.</text>
</comment>
<dbReference type="GeneID" id="93238002"/>
<evidence type="ECO:0000313" key="3">
    <source>
        <dbReference type="Proteomes" id="UP001267344"/>
    </source>
</evidence>
<protein>
    <submittedName>
        <fullName evidence="2">Uncharacterized protein</fullName>
    </submittedName>
</protein>
<keyword evidence="1" id="KW-0812">Transmembrane</keyword>
<feature type="transmembrane region" description="Helical" evidence="1">
    <location>
        <begin position="120"/>
        <end position="144"/>
    </location>
</feature>
<organism evidence="2 3">
    <name type="scientific">Listeria swaminathanii</name>
    <dbReference type="NCBI Taxonomy" id="2713501"/>
    <lineage>
        <taxon>Bacteria</taxon>
        <taxon>Bacillati</taxon>
        <taxon>Bacillota</taxon>
        <taxon>Bacilli</taxon>
        <taxon>Bacillales</taxon>
        <taxon>Listeriaceae</taxon>
        <taxon>Listeria</taxon>
    </lineage>
</organism>
<name>A0ABU2IH95_9LIST</name>
<evidence type="ECO:0000256" key="1">
    <source>
        <dbReference type="SAM" id="Phobius"/>
    </source>
</evidence>
<proteinExistence type="predicted"/>
<reference evidence="2 3" key="1">
    <citation type="submission" date="2023-05" db="EMBL/GenBank/DDBJ databases">
        <title>A Combination of Whole Genome Sequencing and Metagenomics Reveals Diversity of Listeria spp. in Soil Collected from the Nantahala National Forest.</title>
        <authorList>
            <person name="Wang J."/>
            <person name="Schamp C.N."/>
            <person name="Hudson L.K."/>
            <person name="Chaggar H.K."/>
            <person name="Bryan D.W."/>
            <person name="Radosevich M."/>
            <person name="Denes T.G."/>
        </authorList>
    </citation>
    <scope>NUCLEOTIDE SEQUENCE [LARGE SCALE GENOMIC DNA]</scope>
    <source>
        <strain evidence="2 3">UTK S2-0009</strain>
    </source>
</reference>
<dbReference type="EMBL" id="JASBAG010000003">
    <property type="protein sequence ID" value="MDT0097413.1"/>
    <property type="molecule type" value="Genomic_DNA"/>
</dbReference>
<dbReference type="RefSeq" id="WP_311175591.1">
    <property type="nucleotide sequence ID" value="NZ_CP156021.1"/>
</dbReference>
<feature type="transmembrane region" description="Helical" evidence="1">
    <location>
        <begin position="84"/>
        <end position="104"/>
    </location>
</feature>